<name>A0A1G7SR08_9LACT</name>
<gene>
    <name evidence="3" type="ORF">SAMN05421791_104123</name>
</gene>
<dbReference type="GO" id="GO:0008270">
    <property type="term" value="F:zinc ion binding"/>
    <property type="evidence" value="ECO:0007669"/>
    <property type="project" value="InterPro"/>
</dbReference>
<evidence type="ECO:0000259" key="2">
    <source>
        <dbReference type="PROSITE" id="PS52035"/>
    </source>
</evidence>
<evidence type="ECO:0000256" key="1">
    <source>
        <dbReference type="PROSITE-ProRule" id="PRU01379"/>
    </source>
</evidence>
<dbReference type="RefSeq" id="WP_090289800.1">
    <property type="nucleotide sequence ID" value="NZ_FNCK01000004.1"/>
</dbReference>
<accession>A0A1G7SR08</accession>
<dbReference type="InterPro" id="IPR000834">
    <property type="entry name" value="Peptidase_M14"/>
</dbReference>
<dbReference type="STRING" id="120956.SAMN05421791_104123"/>
<keyword evidence="4" id="KW-1185">Reference proteome</keyword>
<reference evidence="3 4" key="1">
    <citation type="submission" date="2016-10" db="EMBL/GenBank/DDBJ databases">
        <authorList>
            <person name="de Groot N.N."/>
        </authorList>
    </citation>
    <scope>NUCLEOTIDE SEQUENCE [LARGE SCALE GENOMIC DNA]</scope>
    <source>
        <strain evidence="3 4">ATCC BAA-466</strain>
    </source>
</reference>
<keyword evidence="3" id="KW-0378">Hydrolase</keyword>
<dbReference type="OrthoDB" id="9758209at2"/>
<comment type="similarity">
    <text evidence="1">Belongs to the peptidase M14 family.</text>
</comment>
<dbReference type="Gene3D" id="3.40.630.10">
    <property type="entry name" value="Zn peptidases"/>
    <property type="match status" value="1"/>
</dbReference>
<dbReference type="EMBL" id="FNCK01000004">
    <property type="protein sequence ID" value="SDG25473.1"/>
    <property type="molecule type" value="Genomic_DNA"/>
</dbReference>
<sequence length="946" mass="105882">MKKLIKLLVTFLLTLTLLVPSSLSIYAQTLSMEDTHLSLTEKKSLDFEVDFKEEISLDQLSFSLGDKPLSEWKAFNMETEAYDLKPWIRVEDLSIDGNVLKGKLVNSLPYGLDATDLRPYPRWTFEELLGTYPLVVKDEGSGAKASIDIEIQNYTGFHKYEEIQPDLDALIAAGNEKGDRFFKYESIGQTDEGREIPMVIVAKNEETIDHYLNNTLTEALNDPAKLSEKIAQDDPTSYQVPIFINNTHPDESPGIDAQIDLLKDLSTKEEFIFNGQEKDSLERLKVSDVLDNFILIFCVTLNPDGKAENQRENSHKLDINRDNIYQTQAETKAMSATLAKYNPLTFIDLHGFVPEFLIEPTTPPHEPNFEYDLLMGGEMDPDTKDVVDDKPGAIGHARAMGDVGIANSDYTSYIIPMFDYGDGWDDAFLGYTAVFSLIHGALGHTVEIPAQNQQSLLAAKHAVLGSIKYVLDNKTVLYQNQLEIFRRGIENEDNKAVDSWLVKADGSVGGRPRGENDNFFPDYYILPMDKSLQKNVNEVYDMISYFLRNGVKVYQSDIEVTYKDITYPAGSIVIPMNQAKRSLANVSLYQGTDESDWGAMYAEIVLNYPKLHGFDSVEVRQADLFADKLTEITEPLSKPATDQNIESDQVVIKANNNDALILVNKMLADGKEIQIVNESSDEIAMGDYLANTEDMKGYLEGLLVNLVESPDSIKATKVEPPKIYLTPSSSNYAELADETRFVLNQLGFTIVEDIKDANVVVDSSGVFEKDALKDKNYIGIGSMALQAVKDQALYPLEIQMNEDGGGNEGLLKANYDLTNPISGSYQSDDIAYVSSGSVMNQPRPEAKIFAKVADDDDFYLEGWWPGHDFVQGQVLGFADSMEDQNFVFFSTDVTNKAHTRYLYRLLANAIYSINSENFIEGEGLKVSVPKKDIQVETTEETTEEPR</sequence>
<keyword evidence="3" id="KW-0121">Carboxypeptidase</keyword>
<proteinExistence type="inferred from homology"/>
<dbReference type="GO" id="GO:0004181">
    <property type="term" value="F:metallocarboxypeptidase activity"/>
    <property type="evidence" value="ECO:0007669"/>
    <property type="project" value="InterPro"/>
</dbReference>
<keyword evidence="3" id="KW-0645">Protease</keyword>
<dbReference type="Pfam" id="PF00246">
    <property type="entry name" value="Peptidase_M14"/>
    <property type="match status" value="1"/>
</dbReference>
<evidence type="ECO:0000313" key="3">
    <source>
        <dbReference type="EMBL" id="SDG25473.1"/>
    </source>
</evidence>
<feature type="domain" description="Peptidase M14" evidence="2">
    <location>
        <begin position="156"/>
        <end position="470"/>
    </location>
</feature>
<dbReference type="GO" id="GO:0006508">
    <property type="term" value="P:proteolysis"/>
    <property type="evidence" value="ECO:0007669"/>
    <property type="project" value="InterPro"/>
</dbReference>
<dbReference type="Proteomes" id="UP000199708">
    <property type="component" value="Unassembled WGS sequence"/>
</dbReference>
<feature type="active site" description="Proton donor/acceptor" evidence="1">
    <location>
        <position position="447"/>
    </location>
</feature>
<dbReference type="SUPFAM" id="SSF53187">
    <property type="entry name" value="Zn-dependent exopeptidases"/>
    <property type="match status" value="1"/>
</dbReference>
<evidence type="ECO:0000313" key="4">
    <source>
        <dbReference type="Proteomes" id="UP000199708"/>
    </source>
</evidence>
<protein>
    <submittedName>
        <fullName evidence="3">Zinc carboxypeptidase</fullName>
    </submittedName>
</protein>
<dbReference type="AlphaFoldDB" id="A0A1G7SR08"/>
<dbReference type="PROSITE" id="PS52035">
    <property type="entry name" value="PEPTIDASE_M14"/>
    <property type="match status" value="1"/>
</dbReference>
<organism evidence="3 4">
    <name type="scientific">Facklamia miroungae</name>
    <dbReference type="NCBI Taxonomy" id="120956"/>
    <lineage>
        <taxon>Bacteria</taxon>
        <taxon>Bacillati</taxon>
        <taxon>Bacillota</taxon>
        <taxon>Bacilli</taxon>
        <taxon>Lactobacillales</taxon>
        <taxon>Aerococcaceae</taxon>
        <taxon>Facklamia</taxon>
    </lineage>
</organism>